<dbReference type="InterPro" id="IPR050113">
    <property type="entry name" value="Ub_conjugating_enzyme"/>
</dbReference>
<accession>V4KTL4</accession>
<dbReference type="InterPro" id="IPR016135">
    <property type="entry name" value="UBQ-conjugating_enzyme/RWD"/>
</dbReference>
<organism evidence="2 3">
    <name type="scientific">Eutrema salsugineum</name>
    <name type="common">Saltwater cress</name>
    <name type="synonym">Sisymbrium salsugineum</name>
    <dbReference type="NCBI Taxonomy" id="72664"/>
    <lineage>
        <taxon>Eukaryota</taxon>
        <taxon>Viridiplantae</taxon>
        <taxon>Streptophyta</taxon>
        <taxon>Embryophyta</taxon>
        <taxon>Tracheophyta</taxon>
        <taxon>Spermatophyta</taxon>
        <taxon>Magnoliopsida</taxon>
        <taxon>eudicotyledons</taxon>
        <taxon>Gunneridae</taxon>
        <taxon>Pentapetalae</taxon>
        <taxon>rosids</taxon>
        <taxon>malvids</taxon>
        <taxon>Brassicales</taxon>
        <taxon>Brassicaceae</taxon>
        <taxon>Eutremeae</taxon>
        <taxon>Eutrema</taxon>
    </lineage>
</organism>
<dbReference type="CDD" id="cd00195">
    <property type="entry name" value="UBCc_UEV"/>
    <property type="match status" value="1"/>
</dbReference>
<dbReference type="Gramene" id="ESQ33372">
    <property type="protein sequence ID" value="ESQ33372"/>
    <property type="gene ID" value="EUTSA_v10009334mg"/>
</dbReference>
<dbReference type="SUPFAM" id="SSF54495">
    <property type="entry name" value="UBC-like"/>
    <property type="match status" value="1"/>
</dbReference>
<sequence length="151" mass="17450">MALFWIQRSLKDLEDHPSPNYSASVKDDDFYEWTATITGPKATLNEGSVFSLGIYFSTGFMLKPPKVFFKTPIFHPSVSHGRDIFHPMLMNDTWCMTTTVGQMLMTLQDMLIHPRVEETDVVREEAAVMFHNDKVQFDEFARSWTQLHAID</sequence>
<name>V4KTL4_EUTSA</name>
<dbReference type="OrthoDB" id="1158011at2759"/>
<dbReference type="PANTHER" id="PTHR24067">
    <property type="entry name" value="UBIQUITIN-CONJUGATING ENZYME E2"/>
    <property type="match status" value="1"/>
</dbReference>
<dbReference type="InterPro" id="IPR000608">
    <property type="entry name" value="UBC"/>
</dbReference>
<feature type="domain" description="UBC core" evidence="1">
    <location>
        <begin position="1"/>
        <end position="150"/>
    </location>
</feature>
<dbReference type="AlphaFoldDB" id="V4KTL4"/>
<dbReference type="Pfam" id="PF00179">
    <property type="entry name" value="UQ_con"/>
    <property type="match status" value="1"/>
</dbReference>
<dbReference type="Gene3D" id="3.10.110.10">
    <property type="entry name" value="Ubiquitin Conjugating Enzyme"/>
    <property type="match status" value="1"/>
</dbReference>
<dbReference type="STRING" id="72664.V4KTL4"/>
<dbReference type="PROSITE" id="PS50127">
    <property type="entry name" value="UBC_2"/>
    <property type="match status" value="1"/>
</dbReference>
<reference evidence="2 3" key="1">
    <citation type="journal article" date="2013" name="Front. Plant Sci.">
        <title>The Reference Genome of the Halophytic Plant Eutrema salsugineum.</title>
        <authorList>
            <person name="Yang R."/>
            <person name="Jarvis D.E."/>
            <person name="Chen H."/>
            <person name="Beilstein M.A."/>
            <person name="Grimwood J."/>
            <person name="Jenkins J."/>
            <person name="Shu S."/>
            <person name="Prochnik S."/>
            <person name="Xin M."/>
            <person name="Ma C."/>
            <person name="Schmutz J."/>
            <person name="Wing R.A."/>
            <person name="Mitchell-Olds T."/>
            <person name="Schumaker K.S."/>
            <person name="Wang X."/>
        </authorList>
    </citation>
    <scope>NUCLEOTIDE SEQUENCE [LARGE SCALE GENOMIC DNA]</scope>
</reference>
<dbReference type="EMBL" id="KI517683">
    <property type="protein sequence ID" value="ESQ33372.1"/>
    <property type="molecule type" value="Genomic_DNA"/>
</dbReference>
<dbReference type="SMART" id="SM00212">
    <property type="entry name" value="UBCc"/>
    <property type="match status" value="1"/>
</dbReference>
<keyword evidence="3" id="KW-1185">Reference proteome</keyword>
<dbReference type="Proteomes" id="UP000030689">
    <property type="component" value="Unassembled WGS sequence"/>
</dbReference>
<evidence type="ECO:0000259" key="1">
    <source>
        <dbReference type="PROSITE" id="PS50127"/>
    </source>
</evidence>
<gene>
    <name evidence="2" type="ORF">EUTSA_v10009334mg</name>
</gene>
<dbReference type="eggNOG" id="KOG0417">
    <property type="taxonomic scope" value="Eukaryota"/>
</dbReference>
<proteinExistence type="predicted"/>
<protein>
    <recommendedName>
        <fullName evidence="1">UBC core domain-containing protein</fullName>
    </recommendedName>
</protein>
<evidence type="ECO:0000313" key="3">
    <source>
        <dbReference type="Proteomes" id="UP000030689"/>
    </source>
</evidence>
<dbReference type="KEGG" id="eus:EUTSA_v10009334mg"/>
<evidence type="ECO:0000313" key="2">
    <source>
        <dbReference type="EMBL" id="ESQ33372.1"/>
    </source>
</evidence>